<dbReference type="GO" id="GO:0016757">
    <property type="term" value="F:glycosyltransferase activity"/>
    <property type="evidence" value="ECO:0007669"/>
    <property type="project" value="UniProtKB-KW"/>
</dbReference>
<organism evidence="5 6">
    <name type="scientific">Brachyspira aalborgi</name>
    <dbReference type="NCBI Taxonomy" id="29522"/>
    <lineage>
        <taxon>Bacteria</taxon>
        <taxon>Pseudomonadati</taxon>
        <taxon>Spirochaetota</taxon>
        <taxon>Spirochaetia</taxon>
        <taxon>Brachyspirales</taxon>
        <taxon>Brachyspiraceae</taxon>
        <taxon>Brachyspira</taxon>
    </lineage>
</organism>
<evidence type="ECO:0000259" key="4">
    <source>
        <dbReference type="Pfam" id="PF14393"/>
    </source>
</evidence>
<sequence>MEEQTDNKNLPTVKILISYHKPAVLLKDEVLTPIHVGRALATESSKDGSMSEEDYKWMLENMIGDDTGDNISHLNREFCELTSMYWAWKNYDKLGNPDYIGFMHYRRLFILNDNINKLDNKTPDSCNMIRYDSLDENYLVNLGLNIDNILKILDKNNSIVCSNILNYTPHEYHSSFEPIEQNYYRFISEIKEYQKNIINYIEKYLNGNEHFWSNMFIVSKEIFFDYCEFIFSFLFYFIDKLKFILPSISEKRTLAYVSEMLSGMWWTYIKYHKNFNIISYPVYFIENTDLERDIKPAFKDKNITVCFSSDNNYIKYLSVAIESLIEHSNENNNYDILIFEKEIKQHFKDKILFQISKHKNISVRFINIKVLANKYLSNINRAINHYNESIFYRYFIPQLLKKYNKVVYLDCDLIILDDIADLYNIDLENNSLGAVRDIEMHRWLKDRKIRQEKIDFNNNMGIKDSTKYFNSGVLVMNLKKMRELNSTSKLINITLDKLKTMWVGDQDVLNGFFYDDVKYIDTSWNIEWIVQLKIKDWSIEIDEKSYFEYKNALRNPKIIHYCDIYKPWKSPELELASIWWKYARMTDFYEEIIYKNCSNNIYSNNNRFSIADFILSVENSNNYFSIIILGIKLTIKKKSFVNNKFYESKIDRVFSIYKNNRYTRITILGIKITLKK</sequence>
<evidence type="ECO:0000313" key="6">
    <source>
        <dbReference type="Proteomes" id="UP000324574"/>
    </source>
</evidence>
<comment type="caution">
    <text evidence="5">The sequence shown here is derived from an EMBL/GenBank/DDBJ whole genome shotgun (WGS) entry which is preliminary data.</text>
</comment>
<keyword evidence="3" id="KW-0479">Metal-binding</keyword>
<dbReference type="Proteomes" id="UP000324574">
    <property type="component" value="Unassembled WGS sequence"/>
</dbReference>
<evidence type="ECO:0000256" key="2">
    <source>
        <dbReference type="ARBA" id="ARBA00022679"/>
    </source>
</evidence>
<reference evidence="5 6" key="1">
    <citation type="journal article" date="1992" name="Lakartidningen">
        <title>[Penicillin V and not amoxicillin is the first choice preparation in acute otitis].</title>
        <authorList>
            <person name="Kamme C."/>
            <person name="Lundgren K."/>
            <person name="Prellner K."/>
        </authorList>
    </citation>
    <scope>NUCLEOTIDE SEQUENCE [LARGE SCALE GENOMIC DNA]</scope>
    <source>
        <strain evidence="5 6">PC3714II</strain>
    </source>
</reference>
<dbReference type="CDD" id="cd04194">
    <property type="entry name" value="GT8_A4GalT_like"/>
    <property type="match status" value="1"/>
</dbReference>
<evidence type="ECO:0000313" key="5">
    <source>
        <dbReference type="EMBL" id="TXJ44170.1"/>
    </source>
</evidence>
<dbReference type="PANTHER" id="PTHR13778:SF47">
    <property type="entry name" value="LIPOPOLYSACCHARIDE 1,3-GALACTOSYLTRANSFERASE"/>
    <property type="match status" value="1"/>
</dbReference>
<keyword evidence="2" id="KW-0808">Transferase</keyword>
<name>A0A5C8F6G1_9SPIR</name>
<dbReference type="Pfam" id="PF01501">
    <property type="entry name" value="Glyco_transf_8"/>
    <property type="match status" value="1"/>
</dbReference>
<evidence type="ECO:0000256" key="3">
    <source>
        <dbReference type="ARBA" id="ARBA00022723"/>
    </source>
</evidence>
<protein>
    <submittedName>
        <fullName evidence="5">DUF4422 domain-containing protein</fullName>
    </submittedName>
</protein>
<dbReference type="InterPro" id="IPR029044">
    <property type="entry name" value="Nucleotide-diphossugar_trans"/>
</dbReference>
<dbReference type="InterPro" id="IPR025536">
    <property type="entry name" value="DUF4422"/>
</dbReference>
<dbReference type="Gene3D" id="3.90.550.10">
    <property type="entry name" value="Spore Coat Polysaccharide Biosynthesis Protein SpsA, Chain A"/>
    <property type="match status" value="1"/>
</dbReference>
<dbReference type="SUPFAM" id="SSF53448">
    <property type="entry name" value="Nucleotide-diphospho-sugar transferases"/>
    <property type="match status" value="1"/>
</dbReference>
<dbReference type="InterPro" id="IPR050748">
    <property type="entry name" value="Glycosyltrans_8_dom-fam"/>
</dbReference>
<proteinExistence type="predicted"/>
<dbReference type="PANTHER" id="PTHR13778">
    <property type="entry name" value="GLYCOSYLTRANSFERASE 8 DOMAIN-CONTAINING PROTEIN"/>
    <property type="match status" value="1"/>
</dbReference>
<dbReference type="RefSeq" id="WP_147526877.1">
    <property type="nucleotide sequence ID" value="NZ_SAYG01000009.1"/>
</dbReference>
<dbReference type="AlphaFoldDB" id="A0A5C8F6G1"/>
<dbReference type="GO" id="GO:0046872">
    <property type="term" value="F:metal ion binding"/>
    <property type="evidence" value="ECO:0007669"/>
    <property type="project" value="UniProtKB-KW"/>
</dbReference>
<accession>A0A5C8F6G1</accession>
<dbReference type="Pfam" id="PF14393">
    <property type="entry name" value="DUF4422"/>
    <property type="match status" value="1"/>
</dbReference>
<feature type="domain" description="DUF4422" evidence="4">
    <location>
        <begin position="14"/>
        <end position="267"/>
    </location>
</feature>
<gene>
    <name evidence="5" type="ORF">EPJ70_08010</name>
</gene>
<dbReference type="InterPro" id="IPR002495">
    <property type="entry name" value="Glyco_trans_8"/>
</dbReference>
<dbReference type="EMBL" id="SAYG01000009">
    <property type="protein sequence ID" value="TXJ44170.1"/>
    <property type="molecule type" value="Genomic_DNA"/>
</dbReference>
<keyword evidence="1" id="KW-0328">Glycosyltransferase</keyword>
<evidence type="ECO:0000256" key="1">
    <source>
        <dbReference type="ARBA" id="ARBA00022676"/>
    </source>
</evidence>